<name>A0A914END7_9BILA</name>
<dbReference type="Proteomes" id="UP000887540">
    <property type="component" value="Unplaced"/>
</dbReference>
<dbReference type="AlphaFoldDB" id="A0A914END7"/>
<evidence type="ECO:0000313" key="2">
    <source>
        <dbReference type="WBParaSite" id="ACRNAN_scaffold8962.g11876.t2"/>
    </source>
</evidence>
<proteinExistence type="predicted"/>
<protein>
    <submittedName>
        <fullName evidence="2">Uncharacterized protein</fullName>
    </submittedName>
</protein>
<sequence>MTNKLPVRCEKRSDILREDLCLSQESFNHQPRQFRKEDWDKILGEVFEKSQCQIIRTGNKFYGFSLRSRLVPLHTYRFVKQGVEKIGQDYLACKFVCEGCLKMQQNDNIYNDTGLPEIFIDNKEFVEKLEKSAKTFEIQADPDRTNFPHLCNDELSRVKLEEDQAFRQTECYRKFFHNKLFQGKYYIVYSSNGSPSLHCESKATPGHFYAFTDKGNRRSSGAFTFRCGDCLNTRKREKMSNQDYEPYALFLRGKVVSDPDNPQGAKRQMPHYCLGDITRLRINFKYQKPGPLKPVNRNPTNDLNFSYSSLDPHNSTLGLPIGRLHSTNESENLELTTTLFDQEIIDMENKIIDMENSENKSTARYNNSKQTGNDVNFWTQKETRLGKKTCGDGMLHKKRQNSTSIIELEAKKPPIEPPKVDYLLTETNPFTKNVPLCTDQWTIEKTAILAPSADIPIPTKRRINSEELQWSEIGPIRIIYEDYLDHLAKSFDEPPNKVLICDSLLEAVDENSELLKNAQLAVVHANFPISPKLAFERLLYSNLPKESLMICALGYDLLLYSKDQDSTDAIKCVRQDLKYFIEGMIVKHSRVDGWKMTLAFVTIPEKPISVLSFESFNQGARKMVEDLQKAYASTPVTVKLFDWAEWIAAIPDSQMNTVSKKISLLISNILVRSLY</sequence>
<keyword evidence="1" id="KW-1185">Reference proteome</keyword>
<accession>A0A914END7</accession>
<evidence type="ECO:0000313" key="1">
    <source>
        <dbReference type="Proteomes" id="UP000887540"/>
    </source>
</evidence>
<dbReference type="WBParaSite" id="ACRNAN_scaffold8962.g11876.t2">
    <property type="protein sequence ID" value="ACRNAN_scaffold8962.g11876.t2"/>
    <property type="gene ID" value="ACRNAN_scaffold8962.g11876"/>
</dbReference>
<organism evidence="1 2">
    <name type="scientific">Acrobeloides nanus</name>
    <dbReference type="NCBI Taxonomy" id="290746"/>
    <lineage>
        <taxon>Eukaryota</taxon>
        <taxon>Metazoa</taxon>
        <taxon>Ecdysozoa</taxon>
        <taxon>Nematoda</taxon>
        <taxon>Chromadorea</taxon>
        <taxon>Rhabditida</taxon>
        <taxon>Tylenchina</taxon>
        <taxon>Cephalobomorpha</taxon>
        <taxon>Cephaloboidea</taxon>
        <taxon>Cephalobidae</taxon>
        <taxon>Acrobeloides</taxon>
    </lineage>
</organism>
<reference evidence="2" key="1">
    <citation type="submission" date="2022-11" db="UniProtKB">
        <authorList>
            <consortium name="WormBaseParasite"/>
        </authorList>
    </citation>
    <scope>IDENTIFICATION</scope>
</reference>